<sequence length="109" mass="12487">MDANKVQHGFPCDYKVQLVPEVISGVSLGHPMVCLVAKKVLVIQRLLNELRWSSRWPSSFRFADFEVTNAFGQELWSAPTGALKSPSKIRFYFSEIPRIFPQVPCRRHP</sequence>
<dbReference type="AlphaFoldDB" id="A0AAV4FPQ3"/>
<name>A0AAV4FPQ3_9GAST</name>
<dbReference type="Proteomes" id="UP000762676">
    <property type="component" value="Unassembled WGS sequence"/>
</dbReference>
<organism evidence="1 2">
    <name type="scientific">Elysia marginata</name>
    <dbReference type="NCBI Taxonomy" id="1093978"/>
    <lineage>
        <taxon>Eukaryota</taxon>
        <taxon>Metazoa</taxon>
        <taxon>Spiralia</taxon>
        <taxon>Lophotrochozoa</taxon>
        <taxon>Mollusca</taxon>
        <taxon>Gastropoda</taxon>
        <taxon>Heterobranchia</taxon>
        <taxon>Euthyneura</taxon>
        <taxon>Panpulmonata</taxon>
        <taxon>Sacoglossa</taxon>
        <taxon>Placobranchoidea</taxon>
        <taxon>Plakobranchidae</taxon>
        <taxon>Elysia</taxon>
    </lineage>
</organism>
<gene>
    <name evidence="1" type="ORF">ElyMa_003898900</name>
</gene>
<reference evidence="1 2" key="1">
    <citation type="journal article" date="2021" name="Elife">
        <title>Chloroplast acquisition without the gene transfer in kleptoplastic sea slugs, Plakobranchus ocellatus.</title>
        <authorList>
            <person name="Maeda T."/>
            <person name="Takahashi S."/>
            <person name="Yoshida T."/>
            <person name="Shimamura S."/>
            <person name="Takaki Y."/>
            <person name="Nagai Y."/>
            <person name="Toyoda A."/>
            <person name="Suzuki Y."/>
            <person name="Arimoto A."/>
            <person name="Ishii H."/>
            <person name="Satoh N."/>
            <person name="Nishiyama T."/>
            <person name="Hasebe M."/>
            <person name="Maruyama T."/>
            <person name="Minagawa J."/>
            <person name="Obokata J."/>
            <person name="Shigenobu S."/>
        </authorList>
    </citation>
    <scope>NUCLEOTIDE SEQUENCE [LARGE SCALE GENOMIC DNA]</scope>
</reference>
<proteinExistence type="predicted"/>
<comment type="caution">
    <text evidence="1">The sequence shown here is derived from an EMBL/GenBank/DDBJ whole genome shotgun (WGS) entry which is preliminary data.</text>
</comment>
<protein>
    <submittedName>
        <fullName evidence="1">Uncharacterized protein</fullName>
    </submittedName>
</protein>
<keyword evidence="2" id="KW-1185">Reference proteome</keyword>
<accession>A0AAV4FPQ3</accession>
<evidence type="ECO:0000313" key="1">
    <source>
        <dbReference type="EMBL" id="GFR74680.1"/>
    </source>
</evidence>
<dbReference type="EMBL" id="BMAT01007937">
    <property type="protein sequence ID" value="GFR74680.1"/>
    <property type="molecule type" value="Genomic_DNA"/>
</dbReference>
<evidence type="ECO:0000313" key="2">
    <source>
        <dbReference type="Proteomes" id="UP000762676"/>
    </source>
</evidence>